<comment type="caution">
    <text evidence="1">The sequence shown here is derived from an EMBL/GenBank/DDBJ whole genome shotgun (WGS) entry which is preliminary data.</text>
</comment>
<gene>
    <name evidence="1" type="ORF">QF035_008976</name>
</gene>
<dbReference type="RefSeq" id="WP_307527499.1">
    <property type="nucleotide sequence ID" value="NZ_JAUSZI010000002.1"/>
</dbReference>
<organism evidence="1 2">
    <name type="scientific">Streptomyces umbrinus</name>
    <dbReference type="NCBI Taxonomy" id="67370"/>
    <lineage>
        <taxon>Bacteria</taxon>
        <taxon>Bacillati</taxon>
        <taxon>Actinomycetota</taxon>
        <taxon>Actinomycetes</taxon>
        <taxon>Kitasatosporales</taxon>
        <taxon>Streptomycetaceae</taxon>
        <taxon>Streptomyces</taxon>
        <taxon>Streptomyces phaeochromogenes group</taxon>
    </lineage>
</organism>
<dbReference type="Proteomes" id="UP001230328">
    <property type="component" value="Unassembled WGS sequence"/>
</dbReference>
<evidence type="ECO:0000313" key="2">
    <source>
        <dbReference type="Proteomes" id="UP001230328"/>
    </source>
</evidence>
<name>A0ABU0T6G1_9ACTN</name>
<keyword evidence="2" id="KW-1185">Reference proteome</keyword>
<evidence type="ECO:0000313" key="1">
    <source>
        <dbReference type="EMBL" id="MDQ1031394.1"/>
    </source>
</evidence>
<protein>
    <recommendedName>
        <fullName evidence="3">Helix-turn-helix domain-containing protein</fullName>
    </recommendedName>
</protein>
<reference evidence="1 2" key="1">
    <citation type="submission" date="2023-07" db="EMBL/GenBank/DDBJ databases">
        <title>Comparative genomics of wheat-associated soil bacteria to identify genetic determinants of phenazine resistance.</title>
        <authorList>
            <person name="Mouncey N."/>
        </authorList>
    </citation>
    <scope>NUCLEOTIDE SEQUENCE [LARGE SCALE GENOMIC DNA]</scope>
    <source>
        <strain evidence="1 2">V2I4</strain>
    </source>
</reference>
<evidence type="ECO:0008006" key="3">
    <source>
        <dbReference type="Google" id="ProtNLM"/>
    </source>
</evidence>
<accession>A0ABU0T6G1</accession>
<sequence>MSHVLLPVFALVRRADLAEVIGSALAAKAAGAGARVIAGRLGRPVETVRGWLRRFTSRAEVVRRYFTVLLVDAGVDPAPPGPARTVFADAVSAVVGAWWSVMSRWPGVGKVSPWLVACAVSGGILLAPSWPSKMINTSRL</sequence>
<proteinExistence type="predicted"/>
<dbReference type="EMBL" id="JAUSZI010000002">
    <property type="protein sequence ID" value="MDQ1031394.1"/>
    <property type="molecule type" value="Genomic_DNA"/>
</dbReference>